<sequence>MSEVTVQNDKPLFVLRFKKPIEVSAHLRRELEAAAEKIGDNVEVLPTGGNGVVIRLHNKDVRPTLYHIEQKVDRYGEVTSLVLDTIINEKKGTHQSLKKTTNQVDFLVNVAKDLIAQGCDGSRKETLKNYQPIGLLYQKRDFSLSR</sequence>
<accession>A0A2T4MWF9</accession>
<protein>
    <submittedName>
        <fullName evidence="1">Uncharacterized protein</fullName>
    </submittedName>
</protein>
<proteinExistence type="predicted"/>
<dbReference type="AlphaFoldDB" id="A0A2T4MWF9"/>
<evidence type="ECO:0000313" key="1">
    <source>
        <dbReference type="EMBL" id="PTH78913.1"/>
    </source>
</evidence>
<dbReference type="Proteomes" id="UP000241986">
    <property type="component" value="Unassembled WGS sequence"/>
</dbReference>
<name>A0A2T4MWF9_AERVE</name>
<reference evidence="1 2" key="1">
    <citation type="submission" date="2018-03" db="EMBL/GenBank/DDBJ databases">
        <title>Aeromonas veronii whole genome sequencing and analysis.</title>
        <authorList>
            <person name="Xie H."/>
            <person name="Liu T."/>
            <person name="Wang K."/>
        </authorList>
    </citation>
    <scope>NUCLEOTIDE SEQUENCE [LARGE SCALE GENOMIC DNA]</scope>
    <source>
        <strain evidence="1 2">XH.VA.1</strain>
    </source>
</reference>
<evidence type="ECO:0000313" key="2">
    <source>
        <dbReference type="Proteomes" id="UP000241986"/>
    </source>
</evidence>
<dbReference type="EMBL" id="PZKL01000045">
    <property type="protein sequence ID" value="PTH78913.1"/>
    <property type="molecule type" value="Genomic_DNA"/>
</dbReference>
<gene>
    <name evidence="1" type="ORF">DAA48_20955</name>
</gene>
<dbReference type="RefSeq" id="WP_107684538.1">
    <property type="nucleotide sequence ID" value="NZ_PZKL01000045.1"/>
</dbReference>
<comment type="caution">
    <text evidence="1">The sequence shown here is derived from an EMBL/GenBank/DDBJ whole genome shotgun (WGS) entry which is preliminary data.</text>
</comment>
<organism evidence="1 2">
    <name type="scientific">Aeromonas veronii</name>
    <dbReference type="NCBI Taxonomy" id="654"/>
    <lineage>
        <taxon>Bacteria</taxon>
        <taxon>Pseudomonadati</taxon>
        <taxon>Pseudomonadota</taxon>
        <taxon>Gammaproteobacteria</taxon>
        <taxon>Aeromonadales</taxon>
        <taxon>Aeromonadaceae</taxon>
        <taxon>Aeromonas</taxon>
    </lineage>
</organism>